<dbReference type="RefSeq" id="WP_346052814.1">
    <property type="nucleotide sequence ID" value="NZ_JAYGII010000037.1"/>
</dbReference>
<gene>
    <name evidence="4" type="ORF">VCB98_11900</name>
</gene>
<dbReference type="Proteomes" id="UP001302316">
    <property type="component" value="Unassembled WGS sequence"/>
</dbReference>
<dbReference type="InterPro" id="IPR035986">
    <property type="entry name" value="PKD_dom_sf"/>
</dbReference>
<dbReference type="InterPro" id="IPR013783">
    <property type="entry name" value="Ig-like_fold"/>
</dbReference>
<name>A0AAP6JG53_9GAMM</name>
<dbReference type="InterPro" id="IPR000601">
    <property type="entry name" value="PKD_dom"/>
</dbReference>
<feature type="region of interest" description="Disordered" evidence="1">
    <location>
        <begin position="902"/>
        <end position="940"/>
    </location>
</feature>
<protein>
    <submittedName>
        <fullName evidence="4">M12 family metallo-peptidase</fullName>
    </submittedName>
</protein>
<dbReference type="Pfam" id="PF18911">
    <property type="entry name" value="PKD_4"/>
    <property type="match status" value="1"/>
</dbReference>
<evidence type="ECO:0000313" key="5">
    <source>
        <dbReference type="Proteomes" id="UP001302316"/>
    </source>
</evidence>
<comment type="caution">
    <text evidence="4">The sequence shown here is derived from an EMBL/GenBank/DDBJ whole genome shotgun (WGS) entry which is preliminary data.</text>
</comment>
<evidence type="ECO:0000313" key="4">
    <source>
        <dbReference type="EMBL" id="MEA5446521.1"/>
    </source>
</evidence>
<feature type="chain" id="PRO_5042922010" evidence="2">
    <location>
        <begin position="22"/>
        <end position="963"/>
    </location>
</feature>
<reference evidence="4 5" key="1">
    <citation type="submission" date="2023-12" db="EMBL/GenBank/DDBJ databases">
        <title>Whole-genome sequencing of halo(alkali)philic microorganisms from hypersaline lakes.</title>
        <authorList>
            <person name="Sorokin D.Y."/>
            <person name="Merkel A.Y."/>
            <person name="Messina E."/>
            <person name="Yakimov M."/>
        </authorList>
    </citation>
    <scope>NUCLEOTIDE SEQUENCE [LARGE SCALE GENOMIC DNA]</scope>
    <source>
        <strain evidence="4 5">AB-CW1</strain>
    </source>
</reference>
<evidence type="ECO:0000256" key="1">
    <source>
        <dbReference type="SAM" id="MobiDB-lite"/>
    </source>
</evidence>
<keyword evidence="2" id="KW-0732">Signal</keyword>
<feature type="compositionally biased region" description="Acidic residues" evidence="1">
    <location>
        <begin position="906"/>
        <end position="915"/>
    </location>
</feature>
<dbReference type="SMART" id="SM00089">
    <property type="entry name" value="PKD"/>
    <property type="match status" value="1"/>
</dbReference>
<evidence type="ECO:0000256" key="2">
    <source>
        <dbReference type="SAM" id="SignalP"/>
    </source>
</evidence>
<dbReference type="Gene3D" id="2.60.40.10">
    <property type="entry name" value="Immunoglobulins"/>
    <property type="match status" value="1"/>
</dbReference>
<dbReference type="InterPro" id="IPR022409">
    <property type="entry name" value="PKD/Chitinase_dom"/>
</dbReference>
<dbReference type="InterPro" id="IPR024079">
    <property type="entry name" value="MetalloPept_cat_dom_sf"/>
</dbReference>
<dbReference type="Pfam" id="PF13688">
    <property type="entry name" value="Reprolysin_5"/>
    <property type="match status" value="1"/>
</dbReference>
<dbReference type="AlphaFoldDB" id="A0AAP6JG53"/>
<feature type="domain" description="PKD" evidence="3">
    <location>
        <begin position="853"/>
        <end position="891"/>
    </location>
</feature>
<keyword evidence="5" id="KW-1185">Reference proteome</keyword>
<accession>A0AAP6JG53</accession>
<proteinExistence type="predicted"/>
<evidence type="ECO:0000259" key="3">
    <source>
        <dbReference type="PROSITE" id="PS50093"/>
    </source>
</evidence>
<dbReference type="SUPFAM" id="SSF49299">
    <property type="entry name" value="PKD domain"/>
    <property type="match status" value="1"/>
</dbReference>
<dbReference type="EMBL" id="JAYGII010000037">
    <property type="protein sequence ID" value="MEA5446521.1"/>
    <property type="molecule type" value="Genomic_DNA"/>
</dbReference>
<dbReference type="Gene3D" id="3.40.390.10">
    <property type="entry name" value="Collagenase (Catalytic Domain)"/>
    <property type="match status" value="1"/>
</dbReference>
<dbReference type="GO" id="GO:0008237">
    <property type="term" value="F:metallopeptidase activity"/>
    <property type="evidence" value="ECO:0007669"/>
    <property type="project" value="InterPro"/>
</dbReference>
<dbReference type="SUPFAM" id="SSF55486">
    <property type="entry name" value="Metalloproteases ('zincins'), catalytic domain"/>
    <property type="match status" value="1"/>
</dbReference>
<organism evidence="4 5">
    <name type="scientific">Natronospira elongata</name>
    <dbReference type="NCBI Taxonomy" id="3110268"/>
    <lineage>
        <taxon>Bacteria</taxon>
        <taxon>Pseudomonadati</taxon>
        <taxon>Pseudomonadota</taxon>
        <taxon>Gammaproteobacteria</taxon>
        <taxon>Natronospirales</taxon>
        <taxon>Natronospiraceae</taxon>
        <taxon>Natronospira</taxon>
    </lineage>
</organism>
<sequence length="963" mass="105111">MLFVRFVVAMFAVFAVSTGIAAPVFEDLGASGQYQELAADTAERQDLAATAAQPVRLNKEILAARPGQRFELGLPAGPALALSFREFRDHGNGYRTWIAEPVDQKAPSTLITIGPEGQLAGHVHANGQMWELQASGRMGEHEALLVDVTLLQPEDGFCEVELAEELADVAVSDTIRDKALDEGPTVAGIVFAIDNGKATRWHGAITATLENTVARANLAFQNAEIDLVLENRGWRWIGFPAQLYQSGDRTMLSLFGTSGVTTEDLIERPYLSGVQDAHALRAETESMFVTFVTEGIEGDWACGRGYVNTREWQFRPSSLVNWIGGVCANNGQVLAHEIGHNLGAHHDYEDRGRSWNGTAVGYSGSNFKTIMSYANKPRQDTFSNPDTDCDGEPCGSDVENVAAAFQETRLIAEHVVVPGFGADVEGEVLLDVDNRYRERMNRWQIRKVDGVPGGWMDVRLKREGEVIFHHPRAPVTQNNLFDIPGSLAPGMQGSDMQVVIENSADIFETVAIDVEAPMIGNPRLMAHRSQEAARLSASSIPLDGFFTIQVSLTGPDDETRILHESRPVGEGSVGVVAVPVGGLECGSAYSTKWRFETDWGESIVRERDFRTRSCGQDDDQFDVSLEVLEVAPRTIEVEAAAPGADWVTVHVESSQGMHEFSEQTDSAMMSLEDLPCNETAKLVASSGFNRDFSLSESVMVDLPPCETPRISLGQEQVTVDMESVYAVVAVEREDAGHLAADMIVRTVADTAKPAEQYLDRMIYFSWAPGETNAREFLVPLHPAGFGEEARSFRVELMAPVSPFAAEIGEVGSTEVRIGAIEMPVAAFEYDCDGLRCAFDGGASRGGEHEIEDWEWDFGDGRRDFWSGAEVTRSYQQPGEYTVSLGVLTEAGLYDEVSRVISVADRSDEDEDEDSDDRDRQTDSGDSSSSSGCTLGSGRPDPLIPLLLLVSLIAWSRRQAANSL</sequence>
<feature type="signal peptide" evidence="2">
    <location>
        <begin position="1"/>
        <end position="21"/>
    </location>
</feature>
<dbReference type="CDD" id="cd00146">
    <property type="entry name" value="PKD"/>
    <property type="match status" value="1"/>
</dbReference>
<dbReference type="PROSITE" id="PS50093">
    <property type="entry name" value="PKD"/>
    <property type="match status" value="1"/>
</dbReference>